<dbReference type="EMBL" id="JAHHGZ010000039">
    <property type="protein sequence ID" value="MBW4671104.1"/>
    <property type="molecule type" value="Genomic_DNA"/>
</dbReference>
<accession>A0A951QRD7</accession>
<feature type="region of interest" description="Disordered" evidence="1">
    <location>
        <begin position="1"/>
        <end position="28"/>
    </location>
</feature>
<evidence type="ECO:0000256" key="1">
    <source>
        <dbReference type="SAM" id="MobiDB-lite"/>
    </source>
</evidence>
<evidence type="ECO:0000259" key="2">
    <source>
        <dbReference type="Pfam" id="PF13699"/>
    </source>
</evidence>
<reference evidence="3" key="1">
    <citation type="submission" date="2021-05" db="EMBL/GenBank/DDBJ databases">
        <authorList>
            <person name="Pietrasiak N."/>
            <person name="Ward R."/>
            <person name="Stajich J.E."/>
            <person name="Kurbessoian T."/>
        </authorList>
    </citation>
    <scope>NUCLEOTIDE SEQUENCE</scope>
    <source>
        <strain evidence="3">GSE-NOS-MK-12-04C</strain>
    </source>
</reference>
<organism evidence="3 4">
    <name type="scientific">Cyanomargarita calcarea GSE-NOS-MK-12-04C</name>
    <dbReference type="NCBI Taxonomy" id="2839659"/>
    <lineage>
        <taxon>Bacteria</taxon>
        <taxon>Bacillati</taxon>
        <taxon>Cyanobacteriota</taxon>
        <taxon>Cyanophyceae</taxon>
        <taxon>Nostocales</taxon>
        <taxon>Cyanomargaritaceae</taxon>
        <taxon>Cyanomargarita</taxon>
    </lineage>
</organism>
<feature type="domain" description="eCIS core" evidence="2">
    <location>
        <begin position="73"/>
        <end position="149"/>
    </location>
</feature>
<comment type="caution">
    <text evidence="3">The sequence shown here is derived from an EMBL/GenBank/DDBJ whole genome shotgun (WGS) entry which is preliminary data.</text>
</comment>
<dbReference type="InterPro" id="IPR025295">
    <property type="entry name" value="eCIS_core_dom"/>
</dbReference>
<sequence>MKTFANKSVSDNIRTRNQSNIGAKPANSLSGAVTTPMFQRKSSCACGGGCPRCQEPPDAQTLVHEALDAPGQPLDSETSAFMESRFGSDFGEVRVHTNEKAAASAHAMNAHAYTLGSNIVFGTNQYAPGTFTGQRLLAHELAHVMQQSHETQPVLRRMVRGSGTPPGNWSRPGGGTFTLTVVPAAEIERVDNAISQVREVATNSDRYSACHDFFQQRCPNATPNTLQQVFNNAQIWKLADPSGNELARGDTNGSNIAYTPSGYAQGTQGLAETLMHELGHNCGIPGDATHYHAEMAAAYCMGQGRNQLSLQFAFNDQTFMLFFTYRRILAELGAGHFRLTAGGDWNYVGTILEIANARSPSSRTIPYEFGSAMVGLQGRTSLGGRLGAERFGGLFGRIETGLGAGRFLIREPRPDETTDIYGSYVLQLTGGVEFLIPMNPHVFPLSIEAGYRLTQPLTSEAERIHTFSLSSTFHF</sequence>
<dbReference type="AlphaFoldDB" id="A0A951QRD7"/>
<protein>
    <submittedName>
        <fullName evidence="3">DUF4157 domain-containing protein</fullName>
    </submittedName>
</protein>
<name>A0A951QRD7_9CYAN</name>
<reference evidence="3" key="2">
    <citation type="journal article" date="2022" name="Microbiol. Resour. Announc.">
        <title>Metagenome Sequencing to Explore Phylogenomics of Terrestrial Cyanobacteria.</title>
        <authorList>
            <person name="Ward R.D."/>
            <person name="Stajich J.E."/>
            <person name="Johansen J.R."/>
            <person name="Huntemann M."/>
            <person name="Clum A."/>
            <person name="Foster B."/>
            <person name="Foster B."/>
            <person name="Roux S."/>
            <person name="Palaniappan K."/>
            <person name="Varghese N."/>
            <person name="Mukherjee S."/>
            <person name="Reddy T.B.K."/>
            <person name="Daum C."/>
            <person name="Copeland A."/>
            <person name="Chen I.A."/>
            <person name="Ivanova N.N."/>
            <person name="Kyrpides N.C."/>
            <person name="Shapiro N."/>
            <person name="Eloe-Fadrosh E.A."/>
            <person name="Pietrasiak N."/>
        </authorList>
    </citation>
    <scope>NUCLEOTIDE SEQUENCE</scope>
    <source>
        <strain evidence="3">GSE-NOS-MK-12-04C</strain>
    </source>
</reference>
<dbReference type="Proteomes" id="UP000729701">
    <property type="component" value="Unassembled WGS sequence"/>
</dbReference>
<proteinExistence type="predicted"/>
<evidence type="ECO:0000313" key="4">
    <source>
        <dbReference type="Proteomes" id="UP000729701"/>
    </source>
</evidence>
<dbReference type="Pfam" id="PF13699">
    <property type="entry name" value="eCIS_core"/>
    <property type="match status" value="1"/>
</dbReference>
<gene>
    <name evidence="3" type="ORF">KME60_27695</name>
</gene>
<evidence type="ECO:0000313" key="3">
    <source>
        <dbReference type="EMBL" id="MBW4671104.1"/>
    </source>
</evidence>